<dbReference type="PANTHER" id="PTHR24095">
    <property type="entry name" value="ACETYL-COENZYME A SYNTHETASE"/>
    <property type="match status" value="1"/>
</dbReference>
<reference evidence="2" key="1">
    <citation type="submission" date="2020-05" db="EMBL/GenBank/DDBJ databases">
        <authorList>
            <person name="Chiriac C."/>
            <person name="Salcher M."/>
            <person name="Ghai R."/>
            <person name="Kavagutti S V."/>
        </authorList>
    </citation>
    <scope>NUCLEOTIDE SEQUENCE</scope>
</reference>
<dbReference type="Pfam" id="PF00501">
    <property type="entry name" value="AMP-binding"/>
    <property type="match status" value="1"/>
</dbReference>
<accession>A0A6J7QNB0</accession>
<dbReference type="AlphaFoldDB" id="A0A6J7QNB0"/>
<dbReference type="GO" id="GO:0005829">
    <property type="term" value="C:cytosol"/>
    <property type="evidence" value="ECO:0007669"/>
    <property type="project" value="TreeGrafter"/>
</dbReference>
<proteinExistence type="predicted"/>
<protein>
    <submittedName>
        <fullName evidence="2">Unannotated protein</fullName>
    </submittedName>
</protein>
<dbReference type="EMBL" id="CAFBOZ010000264">
    <property type="protein sequence ID" value="CAB5019127.1"/>
    <property type="molecule type" value="Genomic_DNA"/>
</dbReference>
<dbReference type="SUPFAM" id="SSF56801">
    <property type="entry name" value="Acetyl-CoA synthetase-like"/>
    <property type="match status" value="1"/>
</dbReference>
<sequence length="159" mass="17806">MAQASDIVSEPTDEVSATVLHHLTDPPRYDGRLTATGWHRPTDVVWYAADSDWITADPSVDLPTLMSGATAVVDEGEFDVDRWYSIVERERVTVWYLGADDLRWLRWAGAEAAEQHDLMSLRHIITVGEPPSSRLLTWARETLGVPVYQNSHDPALVPV</sequence>
<dbReference type="Gene3D" id="3.40.50.12780">
    <property type="entry name" value="N-terminal domain of ligase-like"/>
    <property type="match status" value="1"/>
</dbReference>
<dbReference type="InterPro" id="IPR000873">
    <property type="entry name" value="AMP-dep_synth/lig_dom"/>
</dbReference>
<evidence type="ECO:0000313" key="2">
    <source>
        <dbReference type="EMBL" id="CAB5019127.1"/>
    </source>
</evidence>
<name>A0A6J7QNB0_9ZZZZ</name>
<evidence type="ECO:0000259" key="1">
    <source>
        <dbReference type="Pfam" id="PF00501"/>
    </source>
</evidence>
<gene>
    <name evidence="2" type="ORF">UFOPK3992_01604</name>
</gene>
<dbReference type="GO" id="GO:0006085">
    <property type="term" value="P:acetyl-CoA biosynthetic process"/>
    <property type="evidence" value="ECO:0007669"/>
    <property type="project" value="TreeGrafter"/>
</dbReference>
<organism evidence="2">
    <name type="scientific">freshwater metagenome</name>
    <dbReference type="NCBI Taxonomy" id="449393"/>
    <lineage>
        <taxon>unclassified sequences</taxon>
        <taxon>metagenomes</taxon>
        <taxon>ecological metagenomes</taxon>
    </lineage>
</organism>
<dbReference type="GO" id="GO:0003987">
    <property type="term" value="F:acetate-CoA ligase activity"/>
    <property type="evidence" value="ECO:0007669"/>
    <property type="project" value="TreeGrafter"/>
</dbReference>
<dbReference type="InterPro" id="IPR042099">
    <property type="entry name" value="ANL_N_sf"/>
</dbReference>
<feature type="domain" description="AMP-dependent synthetase/ligase" evidence="1">
    <location>
        <begin position="38"/>
        <end position="149"/>
    </location>
</feature>
<dbReference type="PANTHER" id="PTHR24095:SF14">
    <property type="entry name" value="ACETYL-COENZYME A SYNTHETASE 1"/>
    <property type="match status" value="1"/>
</dbReference>